<evidence type="ECO:0000256" key="1">
    <source>
        <dbReference type="SAM" id="Coils"/>
    </source>
</evidence>
<dbReference type="OrthoDB" id="7064285at2"/>
<feature type="transmembrane region" description="Helical" evidence="2">
    <location>
        <begin position="288"/>
        <end position="309"/>
    </location>
</feature>
<dbReference type="EMBL" id="MIQH01000169">
    <property type="protein sequence ID" value="OIR25598.1"/>
    <property type="molecule type" value="Genomic_DNA"/>
</dbReference>
<comment type="caution">
    <text evidence="3">The sequence shown here is derived from an EMBL/GenBank/DDBJ whole genome shotgun (WGS) entry which is preliminary data.</text>
</comment>
<dbReference type="Gene3D" id="1.10.287.1490">
    <property type="match status" value="1"/>
</dbReference>
<accession>A0A1J5U9T5</accession>
<name>A0A1J5U9T5_9GAMM</name>
<dbReference type="Proteomes" id="UP000182798">
    <property type="component" value="Unassembled WGS sequence"/>
</dbReference>
<evidence type="ECO:0000313" key="4">
    <source>
        <dbReference type="Proteomes" id="UP000182798"/>
    </source>
</evidence>
<evidence type="ECO:0000313" key="3">
    <source>
        <dbReference type="EMBL" id="OIR25598.1"/>
    </source>
</evidence>
<protein>
    <submittedName>
        <fullName evidence="3">Uncharacterized protein</fullName>
    </submittedName>
</protein>
<keyword evidence="2" id="KW-1133">Transmembrane helix</keyword>
<feature type="transmembrane region" description="Helical" evidence="2">
    <location>
        <begin position="321"/>
        <end position="338"/>
    </location>
</feature>
<keyword evidence="1" id="KW-0175">Coiled coil</keyword>
<keyword evidence="2" id="KW-0472">Membrane</keyword>
<feature type="coiled-coil region" evidence="1">
    <location>
        <begin position="139"/>
        <end position="194"/>
    </location>
</feature>
<evidence type="ECO:0000256" key="2">
    <source>
        <dbReference type="SAM" id="Phobius"/>
    </source>
</evidence>
<sequence length="420" mass="48754">MSNIQTIVNIVNIINKIKERLKAVDCQSFLDQNFGRESEYTCKELYIELDEILTDITTLTEKPKQFLKLSSYRERNDILRLLNDINTWLKEPRDMESSLDPLKGLVRQFYIKYSNDRFVEFDSEITDLTGKKQIFSTKLEELEDTLNQTFENKKKSSDILENLQRQQEQLEKNIKVTESKEVELSERIANFNEESVHISDIKIQIDRHKEVIDNFVEKIVSREQELENQTKRTNDFNEKLKKFTTEKDTLLERAKSLIEEAKTALGYKKAEGISGAFKTQLDKRSGGGWWLVGAGSFAIIAISLTVWFVVVNQSVNLDTTLARISIIILPVTGAWFCAGQYTKLKNIAEDYAYKTILAQSIIGFSEQLKSNDEKDTSYQDYMKKMLDEIHQHPLKNHKKQDDVNPYVDLFNNMKGLAKKQ</sequence>
<gene>
    <name evidence="3" type="ORF">BGC33_07185</name>
</gene>
<dbReference type="AlphaFoldDB" id="A0A1J5U9T5"/>
<proteinExistence type="predicted"/>
<organism evidence="3 4">
    <name type="scientific">Bathymodiolus thermophilus thioautotrophic gill symbiont</name>
    <dbReference type="NCBI Taxonomy" id="2360"/>
    <lineage>
        <taxon>Bacteria</taxon>
        <taxon>Pseudomonadati</taxon>
        <taxon>Pseudomonadota</taxon>
        <taxon>Gammaproteobacteria</taxon>
        <taxon>sulfur-oxidizing symbionts</taxon>
    </lineage>
</organism>
<dbReference type="RefSeq" id="WP_071563344.1">
    <property type="nucleotide sequence ID" value="NZ_MIQH01000169.1"/>
</dbReference>
<reference evidence="4" key="1">
    <citation type="submission" date="2016-09" db="EMBL/GenBank/DDBJ databases">
        <title>Genome Sequence of Bathymodiolus thermophilus sulfur-oxidizing gill endosymbiont.</title>
        <authorList>
            <person name="Ponnudurai R."/>
            <person name="Kleiner M."/>
            <person name="Sayavedra L."/>
            <person name="Thuermer A."/>
            <person name="Felbeck H."/>
            <person name="Schlueter R."/>
            <person name="Schweder T."/>
            <person name="Markert S."/>
        </authorList>
    </citation>
    <scope>NUCLEOTIDE SEQUENCE [LARGE SCALE GENOMIC DNA]</scope>
    <source>
        <strain evidence="4">BAT/CrabSpa'14</strain>
    </source>
</reference>
<keyword evidence="2" id="KW-0812">Transmembrane</keyword>